<evidence type="ECO:0000256" key="1">
    <source>
        <dbReference type="SAM" id="MobiDB-lite"/>
    </source>
</evidence>
<dbReference type="EMBL" id="LNYI01000068">
    <property type="protein sequence ID" value="KTD15944.1"/>
    <property type="molecule type" value="Genomic_DNA"/>
</dbReference>
<sequence>REDRSQRRQGQLVVRGEPHHRGDRGVEADPAQREVGAASQVRRVSWIDERDRRSTGSGA</sequence>
<feature type="compositionally biased region" description="Basic and acidic residues" evidence="1">
    <location>
        <begin position="45"/>
        <end position="59"/>
    </location>
</feature>
<comment type="caution">
    <text evidence="2">The sequence shown here is derived from an EMBL/GenBank/DDBJ whole genome shotgun (WGS) entry which is preliminary data.</text>
</comment>
<proteinExistence type="predicted"/>
<organism evidence="2 3">
    <name type="scientific">Legionella lansingensis</name>
    <dbReference type="NCBI Taxonomy" id="45067"/>
    <lineage>
        <taxon>Bacteria</taxon>
        <taxon>Pseudomonadati</taxon>
        <taxon>Pseudomonadota</taxon>
        <taxon>Gammaproteobacteria</taxon>
        <taxon>Legionellales</taxon>
        <taxon>Legionellaceae</taxon>
        <taxon>Legionella</taxon>
    </lineage>
</organism>
<evidence type="ECO:0000313" key="2">
    <source>
        <dbReference type="EMBL" id="KTD15944.1"/>
    </source>
</evidence>
<gene>
    <name evidence="2" type="ORF">Llan_2604</name>
</gene>
<keyword evidence="3" id="KW-1185">Reference proteome</keyword>
<feature type="non-terminal residue" evidence="2">
    <location>
        <position position="1"/>
    </location>
</feature>
<feature type="region of interest" description="Disordered" evidence="1">
    <location>
        <begin position="1"/>
        <end position="59"/>
    </location>
</feature>
<dbReference type="AlphaFoldDB" id="A0A0W0V768"/>
<name>A0A0W0V768_9GAMM</name>
<reference evidence="2 3" key="1">
    <citation type="submission" date="2015-11" db="EMBL/GenBank/DDBJ databases">
        <title>Genomic analysis of 38 Legionella species identifies large and diverse effector repertoires.</title>
        <authorList>
            <person name="Burstein D."/>
            <person name="Amaro F."/>
            <person name="Zusman T."/>
            <person name="Lifshitz Z."/>
            <person name="Cohen O."/>
            <person name="Gilbert J.A."/>
            <person name="Pupko T."/>
            <person name="Shuman H.A."/>
            <person name="Segal G."/>
        </authorList>
    </citation>
    <scope>NUCLEOTIDE SEQUENCE [LARGE SCALE GENOMIC DNA]</scope>
    <source>
        <strain evidence="2 3">ATCC 49751</strain>
    </source>
</reference>
<protein>
    <submittedName>
        <fullName evidence="2">Uncharacterized protein</fullName>
    </submittedName>
</protein>
<evidence type="ECO:0000313" key="3">
    <source>
        <dbReference type="Proteomes" id="UP000054869"/>
    </source>
</evidence>
<dbReference type="Proteomes" id="UP000054869">
    <property type="component" value="Unassembled WGS sequence"/>
</dbReference>
<feature type="compositionally biased region" description="Basic and acidic residues" evidence="1">
    <location>
        <begin position="16"/>
        <end position="32"/>
    </location>
</feature>
<accession>A0A0W0V768</accession>